<protein>
    <submittedName>
        <fullName evidence="1">Uncharacterized protein</fullName>
    </submittedName>
</protein>
<proteinExistence type="predicted"/>
<organism evidence="1 2">
    <name type="scientific">Pontibacter toksunensis</name>
    <dbReference type="NCBI Taxonomy" id="1332631"/>
    <lineage>
        <taxon>Bacteria</taxon>
        <taxon>Pseudomonadati</taxon>
        <taxon>Bacteroidota</taxon>
        <taxon>Cytophagia</taxon>
        <taxon>Cytophagales</taxon>
        <taxon>Hymenobacteraceae</taxon>
        <taxon>Pontibacter</taxon>
    </lineage>
</organism>
<evidence type="ECO:0000313" key="1">
    <source>
        <dbReference type="EMBL" id="MFD3002599.1"/>
    </source>
</evidence>
<keyword evidence="2" id="KW-1185">Reference proteome</keyword>
<reference evidence="2" key="1">
    <citation type="journal article" date="2019" name="Int. J. Syst. Evol. Microbiol.">
        <title>The Global Catalogue of Microorganisms (GCM) 10K type strain sequencing project: providing services to taxonomists for standard genome sequencing and annotation.</title>
        <authorList>
            <consortium name="The Broad Institute Genomics Platform"/>
            <consortium name="The Broad Institute Genome Sequencing Center for Infectious Disease"/>
            <person name="Wu L."/>
            <person name="Ma J."/>
        </authorList>
    </citation>
    <scope>NUCLEOTIDE SEQUENCE [LARGE SCALE GENOMIC DNA]</scope>
    <source>
        <strain evidence="2">KCTC 23984</strain>
    </source>
</reference>
<evidence type="ECO:0000313" key="2">
    <source>
        <dbReference type="Proteomes" id="UP001597641"/>
    </source>
</evidence>
<dbReference type="PROSITE" id="PS51257">
    <property type="entry name" value="PROKAR_LIPOPROTEIN"/>
    <property type="match status" value="1"/>
</dbReference>
<dbReference type="EMBL" id="JBHUOX010000018">
    <property type="protein sequence ID" value="MFD3002599.1"/>
    <property type="molecule type" value="Genomic_DNA"/>
</dbReference>
<accession>A0ABW6C1Q1</accession>
<name>A0ABW6C1Q1_9BACT</name>
<sequence length="171" mass="19336">MNKEIWLMVVVSLFFSCTENRKSRDNSYQYYSINLNPNSALVLNPKVNEDSTIRYFDYEVTQGRNTVFTLTFAKGDSTYTDGGVAEIIVFEVDSSATDFKIADADFNNHNGLYKKACFCIDEYANKATRINSGKVTGRKINSNSWLLNASVGMIDFKDTVNVNQEKIISLK</sequence>
<dbReference type="RefSeq" id="WP_377488298.1">
    <property type="nucleotide sequence ID" value="NZ_JBHUOX010000018.1"/>
</dbReference>
<comment type="caution">
    <text evidence="1">The sequence shown here is derived from an EMBL/GenBank/DDBJ whole genome shotgun (WGS) entry which is preliminary data.</text>
</comment>
<dbReference type="Proteomes" id="UP001597641">
    <property type="component" value="Unassembled WGS sequence"/>
</dbReference>
<gene>
    <name evidence="1" type="ORF">ACFS7Z_19670</name>
</gene>